<dbReference type="Proteomes" id="UP000249547">
    <property type="component" value="Unassembled WGS sequence"/>
</dbReference>
<dbReference type="InterPro" id="IPR010499">
    <property type="entry name" value="AraC_E-bd"/>
</dbReference>
<feature type="domain" description="AraC effector-binding" evidence="1">
    <location>
        <begin position="1"/>
        <end position="157"/>
    </location>
</feature>
<organism evidence="2 3">
    <name type="scientific">Chitinophaga skermanii</name>
    <dbReference type="NCBI Taxonomy" id="331697"/>
    <lineage>
        <taxon>Bacteria</taxon>
        <taxon>Pseudomonadati</taxon>
        <taxon>Bacteroidota</taxon>
        <taxon>Chitinophagia</taxon>
        <taxon>Chitinophagales</taxon>
        <taxon>Chitinophagaceae</taxon>
        <taxon>Chitinophaga</taxon>
    </lineage>
</organism>
<accession>A0A327QMB5</accession>
<keyword evidence="3" id="KW-1185">Reference proteome</keyword>
<evidence type="ECO:0000313" key="3">
    <source>
        <dbReference type="Proteomes" id="UP000249547"/>
    </source>
</evidence>
<gene>
    <name evidence="2" type="ORF">LX64_02559</name>
</gene>
<dbReference type="SMART" id="SM00871">
    <property type="entry name" value="AraC_E_bind"/>
    <property type="match status" value="1"/>
</dbReference>
<reference evidence="2 3" key="1">
    <citation type="submission" date="2018-06" db="EMBL/GenBank/DDBJ databases">
        <title>Genomic Encyclopedia of Archaeal and Bacterial Type Strains, Phase II (KMG-II): from individual species to whole genera.</title>
        <authorList>
            <person name="Goeker M."/>
        </authorList>
    </citation>
    <scope>NUCLEOTIDE SEQUENCE [LARGE SCALE GENOMIC DNA]</scope>
    <source>
        <strain evidence="2 3">DSM 23857</strain>
    </source>
</reference>
<dbReference type="Pfam" id="PF06445">
    <property type="entry name" value="GyrI-like"/>
    <property type="match status" value="1"/>
</dbReference>
<evidence type="ECO:0000313" key="2">
    <source>
        <dbReference type="EMBL" id="RAJ05401.1"/>
    </source>
</evidence>
<dbReference type="EMBL" id="QLLL01000004">
    <property type="protein sequence ID" value="RAJ05401.1"/>
    <property type="molecule type" value="Genomic_DNA"/>
</dbReference>
<comment type="caution">
    <text evidence="2">The sequence shown here is derived from an EMBL/GenBank/DDBJ whole genome shotgun (WGS) entry which is preliminary data.</text>
</comment>
<dbReference type="InterPro" id="IPR011256">
    <property type="entry name" value="Reg_factor_effector_dom_sf"/>
</dbReference>
<dbReference type="PANTHER" id="PTHR36444:SF2">
    <property type="entry name" value="TRANSCRIPTIONAL REGULATOR PROTEIN YOBU-RELATED"/>
    <property type="match status" value="1"/>
</dbReference>
<dbReference type="RefSeq" id="WP_111597994.1">
    <property type="nucleotide sequence ID" value="NZ_QLLL01000004.1"/>
</dbReference>
<dbReference type="InterPro" id="IPR029442">
    <property type="entry name" value="GyrI-like"/>
</dbReference>
<dbReference type="PANTHER" id="PTHR36444">
    <property type="entry name" value="TRANSCRIPTIONAL REGULATOR PROTEIN YOBU-RELATED"/>
    <property type="match status" value="1"/>
</dbReference>
<name>A0A327QMB5_9BACT</name>
<dbReference type="InterPro" id="IPR053182">
    <property type="entry name" value="YobU-like_regulator"/>
</dbReference>
<sequence length="159" mass="18210">MEPKLQTIQQKLLVGKSMEMSLATNHTRTLWQSFMPLRNSIPNTAGTTLFSLQEYDPAYFTQFHPNRLFKKWALIEVTDFTAVPGGMEAYTLPAGDYAVFSYKGNATAAAGIFNYIFTEWLPASGYLLDNRPHFEMLTEKYKNDDPSSEEEIWIPIQRP</sequence>
<dbReference type="OrthoDB" id="8560232at2"/>
<protein>
    <submittedName>
        <fullName evidence="2">AraC family transcriptional regulator</fullName>
    </submittedName>
</protein>
<proteinExistence type="predicted"/>
<dbReference type="AlphaFoldDB" id="A0A327QMB5"/>
<dbReference type="Gene3D" id="3.20.80.10">
    <property type="entry name" value="Regulatory factor, effector binding domain"/>
    <property type="match status" value="1"/>
</dbReference>
<dbReference type="SUPFAM" id="SSF55136">
    <property type="entry name" value="Probable bacterial effector-binding domain"/>
    <property type="match status" value="1"/>
</dbReference>
<evidence type="ECO:0000259" key="1">
    <source>
        <dbReference type="SMART" id="SM00871"/>
    </source>
</evidence>